<keyword evidence="2" id="KW-1185">Reference proteome</keyword>
<sequence>MQSISQNAMTSSGKTTRTSLVTTQKQATTTSIDINMATSTILIGTSVVSTGII</sequence>
<evidence type="ECO:0000256" key="1">
    <source>
        <dbReference type="SAM" id="MobiDB-lite"/>
    </source>
</evidence>
<proteinExistence type="predicted"/>
<protein>
    <submittedName>
        <fullName evidence="3">Uncharacterized protein</fullName>
    </submittedName>
</protein>
<dbReference type="AlphaFoldDB" id="A0A915IAQ9"/>
<accession>A0A915IAQ9</accession>
<organism evidence="2 3">
    <name type="scientific">Romanomermis culicivorax</name>
    <name type="common">Nematode worm</name>
    <dbReference type="NCBI Taxonomy" id="13658"/>
    <lineage>
        <taxon>Eukaryota</taxon>
        <taxon>Metazoa</taxon>
        <taxon>Ecdysozoa</taxon>
        <taxon>Nematoda</taxon>
        <taxon>Enoplea</taxon>
        <taxon>Dorylaimia</taxon>
        <taxon>Mermithida</taxon>
        <taxon>Mermithoidea</taxon>
        <taxon>Mermithidae</taxon>
        <taxon>Romanomermis</taxon>
    </lineage>
</organism>
<evidence type="ECO:0000313" key="3">
    <source>
        <dbReference type="WBParaSite" id="nRc.2.0.1.t10858-RA"/>
    </source>
</evidence>
<evidence type="ECO:0000313" key="2">
    <source>
        <dbReference type="Proteomes" id="UP000887565"/>
    </source>
</evidence>
<name>A0A915IAQ9_ROMCU</name>
<dbReference type="Proteomes" id="UP000887565">
    <property type="component" value="Unplaced"/>
</dbReference>
<reference evidence="3" key="1">
    <citation type="submission" date="2022-11" db="UniProtKB">
        <authorList>
            <consortium name="WormBaseParasite"/>
        </authorList>
    </citation>
    <scope>IDENTIFICATION</scope>
</reference>
<dbReference type="WBParaSite" id="nRc.2.0.1.t10858-RA">
    <property type="protein sequence ID" value="nRc.2.0.1.t10858-RA"/>
    <property type="gene ID" value="nRc.2.0.1.g10858"/>
</dbReference>
<feature type="region of interest" description="Disordered" evidence="1">
    <location>
        <begin position="1"/>
        <end position="26"/>
    </location>
</feature>